<dbReference type="AlphaFoldDB" id="A0A914L2C0"/>
<evidence type="ECO:0000256" key="1">
    <source>
        <dbReference type="ARBA" id="ARBA00022676"/>
    </source>
</evidence>
<evidence type="ECO:0000256" key="2">
    <source>
        <dbReference type="ARBA" id="ARBA00022679"/>
    </source>
</evidence>
<keyword evidence="1 3" id="KW-0328">Glycosyltransferase</keyword>
<dbReference type="Pfam" id="PF19745">
    <property type="entry name" value="FUT8_N_cat"/>
    <property type="match status" value="2"/>
</dbReference>
<dbReference type="WBParaSite" id="Minc3s00188g07114">
    <property type="protein sequence ID" value="Minc3s00188g07114"/>
    <property type="gene ID" value="Minc3s00188g07114"/>
</dbReference>
<evidence type="ECO:0000313" key="6">
    <source>
        <dbReference type="WBParaSite" id="Minc3s00188g07114"/>
    </source>
</evidence>
<dbReference type="Gene3D" id="3.40.50.11350">
    <property type="match status" value="1"/>
</dbReference>
<dbReference type="Proteomes" id="UP000887563">
    <property type="component" value="Unplaced"/>
</dbReference>
<dbReference type="GO" id="GO:0046921">
    <property type="term" value="F:alpha-(1-&gt;6)-fucosyltransferase activity"/>
    <property type="evidence" value="ECO:0007669"/>
    <property type="project" value="TreeGrafter"/>
</dbReference>
<accession>A0A914L2C0</accession>
<feature type="region of interest" description="Important for donor substrate binding" evidence="3">
    <location>
        <begin position="220"/>
        <end position="221"/>
    </location>
</feature>
<proteinExistence type="inferred from homology"/>
<protein>
    <submittedName>
        <fullName evidence="6">GT23 domain-containing protein</fullName>
    </submittedName>
</protein>
<evidence type="ECO:0000256" key="3">
    <source>
        <dbReference type="PROSITE-ProRule" id="PRU00992"/>
    </source>
</evidence>
<organism evidence="5 6">
    <name type="scientific">Meloidogyne incognita</name>
    <name type="common">Southern root-knot nematode worm</name>
    <name type="synonym">Oxyuris incognita</name>
    <dbReference type="NCBI Taxonomy" id="6306"/>
    <lineage>
        <taxon>Eukaryota</taxon>
        <taxon>Metazoa</taxon>
        <taxon>Ecdysozoa</taxon>
        <taxon>Nematoda</taxon>
        <taxon>Chromadorea</taxon>
        <taxon>Rhabditida</taxon>
        <taxon>Tylenchina</taxon>
        <taxon>Tylenchomorpha</taxon>
        <taxon>Tylenchoidea</taxon>
        <taxon>Meloidogynidae</taxon>
        <taxon>Meloidogyninae</taxon>
        <taxon>Meloidogyne</taxon>
        <taxon>Meloidogyne incognita group</taxon>
    </lineage>
</organism>
<evidence type="ECO:0000259" key="4">
    <source>
        <dbReference type="PROSITE" id="PS51659"/>
    </source>
</evidence>
<sequence>MGYTPSLTLLTFSSFGYLLSEIDQIIESNVDTHKKVLDELAQHINKTLYKLQYPDDCNNRRLLVCYISLSCGFGCIVHHISYCLYIASAANRTLVFENDGTKWYYGFKWTDIFQQITSCNYEKHVRPFLHLPEYKNTHQQEKVVLLRGRWEVGNLPHRPEAVPLELKEILIKHHTNPPAWFMGQIIKFALRENQNILAKLIKVEATFKLGKESFTGIHVRRTDKIGEAPHQNLIEYMVCRLVYELMQAYQGYAGDNVYSLDYGYAEKWGDKEMISISDYKAKNKDEIDALEGDIIMRTQHGLFVHQIESENVGILTFKFPFGYLLSEIEQLTELNVDTHKKVLDDLAQHINNTLYKLQYPNDCNNRRLLVCYMGLDNCGFGCIIHHISFCLHISTSSNRTLVLENDGSKWYYSAKWADVFEQLTNCEYEKHVRPYLPLSKYKSIDQKDKVLLLRRRFEIEWEFKIPHSPEIAPLEFKEILTEHHTNPPAWFMGQIIKFVLRENQTTSAKLNKVEATFNLGNEFFTGIHVRRTDKRDESPFRGLEDYMKWIDFWYNSEEIKIQNSKLNSTKQQNKTLNKRRLFIATDEPKTIIEELRKSWGSQYELLHNKINASYGNRYYDPQRRSEKSLLAIFAEIRTLAKCRFVVCTFSSNVG</sequence>
<feature type="domain" description="GT23" evidence="4">
    <location>
        <begin position="365"/>
        <end position="654"/>
    </location>
</feature>
<dbReference type="GO" id="GO:0006487">
    <property type="term" value="P:protein N-linked glycosylation"/>
    <property type="evidence" value="ECO:0007669"/>
    <property type="project" value="TreeGrafter"/>
</dbReference>
<feature type="region of interest" description="Important for donor substrate binding" evidence="3">
    <location>
        <begin position="530"/>
        <end position="531"/>
    </location>
</feature>
<dbReference type="PROSITE" id="PS51659">
    <property type="entry name" value="GT23"/>
    <property type="match status" value="2"/>
</dbReference>
<dbReference type="PANTHER" id="PTHR13132">
    <property type="entry name" value="ALPHA- 1,6 -FUCOSYLTRANSFERASE"/>
    <property type="match status" value="1"/>
</dbReference>
<dbReference type="InterPro" id="IPR045573">
    <property type="entry name" value="Fut8_N_cat"/>
</dbReference>
<feature type="domain" description="GT23" evidence="4">
    <location>
        <begin position="59"/>
        <end position="238"/>
    </location>
</feature>
<dbReference type="InterPro" id="IPR027350">
    <property type="entry name" value="GT23_dom"/>
</dbReference>
<reference evidence="6" key="1">
    <citation type="submission" date="2022-11" db="UniProtKB">
        <authorList>
            <consortium name="WormBaseParasite"/>
        </authorList>
    </citation>
    <scope>IDENTIFICATION</scope>
</reference>
<dbReference type="PANTHER" id="PTHR13132:SF29">
    <property type="entry name" value="ALPHA-(1,6)-FUCOSYLTRANSFERASE"/>
    <property type="match status" value="1"/>
</dbReference>
<keyword evidence="2 3" id="KW-0808">Transferase</keyword>
<evidence type="ECO:0000313" key="5">
    <source>
        <dbReference type="Proteomes" id="UP000887563"/>
    </source>
</evidence>
<comment type="similarity">
    <text evidence="3">Belongs to the glycosyltransferase 23 family.</text>
</comment>
<keyword evidence="5" id="KW-1185">Reference proteome</keyword>
<name>A0A914L2C0_MELIC</name>